<sequence length="258" mass="28428">MGITDFFSAAWDTFALPSADAEAPPQGGASTQTPASGTDEESGAEAEANKQDAKEPEEGEQGHRPSDDDEEEEEEEEEETVDPKDVLEEECRNSKECHGPKHHYDECVERVTGQIDNDGKASEDCVEECMSPRYVQHHAEGLIRTSLPPRSLRDSVRRSQALRSAQVNSPTLRSPRPLPRRRNDALVGRGPLERKTRQDTSRMTVNTRVMFRITLYHLPCQAISLPSSAVQLQSSDAGKACSGTTSLSQAVPSPDDRR</sequence>
<name>A0ACC2IIF2_9PLEO</name>
<keyword evidence="2" id="KW-1185">Reference proteome</keyword>
<gene>
    <name evidence="1" type="ORF">OPT61_g3334</name>
</gene>
<organism evidence="1 2">
    <name type="scientific">Boeremia exigua</name>
    <dbReference type="NCBI Taxonomy" id="749465"/>
    <lineage>
        <taxon>Eukaryota</taxon>
        <taxon>Fungi</taxon>
        <taxon>Dikarya</taxon>
        <taxon>Ascomycota</taxon>
        <taxon>Pezizomycotina</taxon>
        <taxon>Dothideomycetes</taxon>
        <taxon>Pleosporomycetidae</taxon>
        <taxon>Pleosporales</taxon>
        <taxon>Pleosporineae</taxon>
        <taxon>Didymellaceae</taxon>
        <taxon>Boeremia</taxon>
    </lineage>
</organism>
<protein>
    <submittedName>
        <fullName evidence="1">Uncharacterized protein</fullName>
    </submittedName>
</protein>
<reference evidence="1" key="1">
    <citation type="submission" date="2022-11" db="EMBL/GenBank/DDBJ databases">
        <title>Genome Sequence of Boeremia exigua.</title>
        <authorList>
            <person name="Buettner E."/>
        </authorList>
    </citation>
    <scope>NUCLEOTIDE SEQUENCE</scope>
    <source>
        <strain evidence="1">CU02</strain>
    </source>
</reference>
<dbReference type="Proteomes" id="UP001153331">
    <property type="component" value="Unassembled WGS sequence"/>
</dbReference>
<proteinExistence type="predicted"/>
<dbReference type="EMBL" id="JAPHNI010000169">
    <property type="protein sequence ID" value="KAJ8114882.1"/>
    <property type="molecule type" value="Genomic_DNA"/>
</dbReference>
<comment type="caution">
    <text evidence="1">The sequence shown here is derived from an EMBL/GenBank/DDBJ whole genome shotgun (WGS) entry which is preliminary data.</text>
</comment>
<evidence type="ECO:0000313" key="1">
    <source>
        <dbReference type="EMBL" id="KAJ8114882.1"/>
    </source>
</evidence>
<accession>A0ACC2IIF2</accession>
<evidence type="ECO:0000313" key="2">
    <source>
        <dbReference type="Proteomes" id="UP001153331"/>
    </source>
</evidence>